<dbReference type="InterPro" id="IPR013097">
    <property type="entry name" value="Dabb"/>
</dbReference>
<dbReference type="SMART" id="SM00886">
    <property type="entry name" value="Dabb"/>
    <property type="match status" value="1"/>
</dbReference>
<dbReference type="Pfam" id="PF07876">
    <property type="entry name" value="Dabb"/>
    <property type="match status" value="1"/>
</dbReference>
<dbReference type="RefSeq" id="XP_037158837.1">
    <property type="nucleotide sequence ID" value="XM_037314301.1"/>
</dbReference>
<dbReference type="InterPro" id="IPR044662">
    <property type="entry name" value="HS1/DABB1-like"/>
</dbReference>
<evidence type="ECO:0000313" key="4">
    <source>
        <dbReference type="Proteomes" id="UP000578531"/>
    </source>
</evidence>
<dbReference type="PANTHER" id="PTHR33178:SF10">
    <property type="entry name" value="STRESS-RESPONSE A_B BARREL DOMAIN-CONTAINING PROTEIN"/>
    <property type="match status" value="1"/>
</dbReference>
<dbReference type="InterPro" id="IPR011008">
    <property type="entry name" value="Dimeric_a/b-barrel"/>
</dbReference>
<dbReference type="Proteomes" id="UP000578531">
    <property type="component" value="Unassembled WGS sequence"/>
</dbReference>
<feature type="domain" description="Stress-response A/B barrel" evidence="2">
    <location>
        <begin position="3"/>
        <end position="98"/>
    </location>
</feature>
<evidence type="ECO:0000259" key="2">
    <source>
        <dbReference type="PROSITE" id="PS51502"/>
    </source>
</evidence>
<dbReference type="GeneID" id="59294066"/>
<gene>
    <name evidence="3" type="ORF">HO173_012432</name>
</gene>
<name>A0A8H6FFY3_9LECA</name>
<dbReference type="EMBL" id="JACCJC010000090">
    <property type="protein sequence ID" value="KAF6226686.1"/>
    <property type="molecule type" value="Genomic_DNA"/>
</dbReference>
<accession>A0A8H6FFY3</accession>
<comment type="caution">
    <text evidence="3">The sequence shown here is derived from an EMBL/GenBank/DDBJ whole genome shotgun (WGS) entry which is preliminary data.</text>
</comment>
<sequence length="102" mass="11263">MPVYHIVLFKLKSGVDKEQLDNFAATARSMVGKIPGLLDFQVGPGLAVTAHRAKGYDMGLVATLEKVEDVTSYGLHPAHQETHRLREDLCDETLAFDFEFSG</sequence>
<dbReference type="SUPFAM" id="SSF54909">
    <property type="entry name" value="Dimeric alpha+beta barrel"/>
    <property type="match status" value="1"/>
</dbReference>
<evidence type="ECO:0000313" key="3">
    <source>
        <dbReference type="EMBL" id="KAF6226686.1"/>
    </source>
</evidence>
<dbReference type="PROSITE" id="PS51502">
    <property type="entry name" value="S_R_A_B_BARREL"/>
    <property type="match status" value="1"/>
</dbReference>
<comment type="subunit">
    <text evidence="1">Homodimer.</text>
</comment>
<protein>
    <recommendedName>
        <fullName evidence="2">Stress-response A/B barrel domain-containing protein</fullName>
    </recommendedName>
</protein>
<evidence type="ECO:0000256" key="1">
    <source>
        <dbReference type="ARBA" id="ARBA00011738"/>
    </source>
</evidence>
<proteinExistence type="predicted"/>
<dbReference type="PANTHER" id="PTHR33178">
    <property type="match status" value="1"/>
</dbReference>
<dbReference type="AlphaFoldDB" id="A0A8H6FFY3"/>
<dbReference type="Gene3D" id="3.30.70.100">
    <property type="match status" value="1"/>
</dbReference>
<reference evidence="3 4" key="1">
    <citation type="journal article" date="2020" name="Genomics">
        <title>Complete, high-quality genomes from long-read metagenomic sequencing of two wolf lichen thalli reveals enigmatic genome architecture.</title>
        <authorList>
            <person name="McKenzie S.K."/>
            <person name="Walston R.F."/>
            <person name="Allen J.L."/>
        </authorList>
    </citation>
    <scope>NUCLEOTIDE SEQUENCE [LARGE SCALE GENOMIC DNA]</scope>
    <source>
        <strain evidence="3">WasteWater2</strain>
    </source>
</reference>
<keyword evidence="4" id="KW-1185">Reference proteome</keyword>
<dbReference type="OrthoDB" id="42919at2759"/>
<organism evidence="3 4">
    <name type="scientific">Letharia columbiana</name>
    <dbReference type="NCBI Taxonomy" id="112416"/>
    <lineage>
        <taxon>Eukaryota</taxon>
        <taxon>Fungi</taxon>
        <taxon>Dikarya</taxon>
        <taxon>Ascomycota</taxon>
        <taxon>Pezizomycotina</taxon>
        <taxon>Lecanoromycetes</taxon>
        <taxon>OSLEUM clade</taxon>
        <taxon>Lecanoromycetidae</taxon>
        <taxon>Lecanorales</taxon>
        <taxon>Lecanorineae</taxon>
        <taxon>Parmeliaceae</taxon>
        <taxon>Letharia</taxon>
    </lineage>
</organism>